<dbReference type="RefSeq" id="WP_051136239.1">
    <property type="nucleotide sequence ID" value="NZ_BAABIH010000008.1"/>
</dbReference>
<accession>A0A5P9QDA1</accession>
<dbReference type="Proteomes" id="UP000326702">
    <property type="component" value="Chromosome"/>
</dbReference>
<dbReference type="Gene3D" id="3.40.50.150">
    <property type="entry name" value="Vaccinia Virus protein VP39"/>
    <property type="match status" value="1"/>
</dbReference>
<evidence type="ECO:0000313" key="3">
    <source>
        <dbReference type="Proteomes" id="UP000326702"/>
    </source>
</evidence>
<dbReference type="EMBL" id="CP045529">
    <property type="protein sequence ID" value="QFU99269.1"/>
    <property type="molecule type" value="Genomic_DNA"/>
</dbReference>
<sequence>MAQGTLSDPDRVNQPVWSRDATIFLGQDAWTDKGERNALHAIADEVRDGHVLDIGVGTGRTTWHLHLLSHQYVAIDYTPEMVELCRASYPGVDARTGDVRDLSDFEDGSFDLVVFSCNGIDALSHEDRAVALAEIHRVLRPGGIFFFSTLNRLGPLFHETPRQHLTPSARTLHGRARWLADTPRRRRQLRMWTRNWERLTRLEDDHQSWAVAPLSAHDFGLLTHYITPDGEADELGAHDFSIEHMFAPSGVEFSTQDPPDSLAHFHVVARSSRSST</sequence>
<evidence type="ECO:0000313" key="2">
    <source>
        <dbReference type="EMBL" id="QFU99269.1"/>
    </source>
</evidence>
<dbReference type="KEGG" id="lxl:KDY119_02796"/>
<dbReference type="SUPFAM" id="SSF53335">
    <property type="entry name" value="S-adenosyl-L-methionine-dependent methyltransferases"/>
    <property type="match status" value="1"/>
</dbReference>
<dbReference type="GO" id="GO:0008168">
    <property type="term" value="F:methyltransferase activity"/>
    <property type="evidence" value="ECO:0007669"/>
    <property type="project" value="TreeGrafter"/>
</dbReference>
<dbReference type="InterPro" id="IPR041698">
    <property type="entry name" value="Methyltransf_25"/>
</dbReference>
<dbReference type="InterPro" id="IPR050508">
    <property type="entry name" value="Methyltransf_Superfamily"/>
</dbReference>
<gene>
    <name evidence="2" type="ORF">KDY119_02796</name>
</gene>
<dbReference type="AlphaFoldDB" id="A0A5P9QDA1"/>
<feature type="domain" description="Methyltransferase" evidence="1">
    <location>
        <begin position="51"/>
        <end position="143"/>
    </location>
</feature>
<dbReference type="CDD" id="cd02440">
    <property type="entry name" value="AdoMet_MTases"/>
    <property type="match status" value="1"/>
</dbReference>
<name>A0A5P9QDA1_9MICO</name>
<reference evidence="2 3" key="1">
    <citation type="submission" date="2019-10" db="EMBL/GenBank/DDBJ databases">
        <title>Genome sequence of Luteimicrobium xylanilyticum HY-24.</title>
        <authorList>
            <person name="Kim D.Y."/>
            <person name="Park H.-Y."/>
        </authorList>
    </citation>
    <scope>NUCLEOTIDE SEQUENCE [LARGE SCALE GENOMIC DNA]</scope>
    <source>
        <strain evidence="2 3">HY-24</strain>
    </source>
</reference>
<protein>
    <recommendedName>
        <fullName evidence="1">Methyltransferase domain-containing protein</fullName>
    </recommendedName>
</protein>
<proteinExistence type="predicted"/>
<dbReference type="Pfam" id="PF13649">
    <property type="entry name" value="Methyltransf_25"/>
    <property type="match status" value="1"/>
</dbReference>
<organism evidence="2 3">
    <name type="scientific">Luteimicrobium xylanilyticum</name>
    <dbReference type="NCBI Taxonomy" id="1133546"/>
    <lineage>
        <taxon>Bacteria</taxon>
        <taxon>Bacillati</taxon>
        <taxon>Actinomycetota</taxon>
        <taxon>Actinomycetes</taxon>
        <taxon>Micrococcales</taxon>
        <taxon>Luteimicrobium</taxon>
    </lineage>
</organism>
<dbReference type="InterPro" id="IPR029063">
    <property type="entry name" value="SAM-dependent_MTases_sf"/>
</dbReference>
<keyword evidence="3" id="KW-1185">Reference proteome</keyword>
<dbReference type="PANTHER" id="PTHR42912">
    <property type="entry name" value="METHYLTRANSFERASE"/>
    <property type="match status" value="1"/>
</dbReference>
<evidence type="ECO:0000259" key="1">
    <source>
        <dbReference type="Pfam" id="PF13649"/>
    </source>
</evidence>
<dbReference type="PANTHER" id="PTHR42912:SF93">
    <property type="entry name" value="N6-ADENOSINE-METHYLTRANSFERASE TMT1A"/>
    <property type="match status" value="1"/>
</dbReference>